<name>A0A8T2P3W4_9TELE</name>
<keyword evidence="3" id="KW-1185">Reference proteome</keyword>
<comment type="caution">
    <text evidence="2">The sequence shown here is derived from an EMBL/GenBank/DDBJ whole genome shotgun (WGS) entry which is preliminary data.</text>
</comment>
<feature type="region of interest" description="Disordered" evidence="1">
    <location>
        <begin position="1"/>
        <end position="48"/>
    </location>
</feature>
<evidence type="ECO:0000256" key="1">
    <source>
        <dbReference type="SAM" id="MobiDB-lite"/>
    </source>
</evidence>
<dbReference type="AlphaFoldDB" id="A0A8T2P3W4"/>
<evidence type="ECO:0000313" key="2">
    <source>
        <dbReference type="EMBL" id="KAG9346416.1"/>
    </source>
</evidence>
<proteinExistence type="predicted"/>
<protein>
    <submittedName>
        <fullName evidence="2">Uncharacterized protein</fullName>
    </submittedName>
</protein>
<sequence length="222" mass="24225">MHRGGKAEEEREGEMSHRRWRNDRGEDCSKHCSTGKQTPSAKHSRSMPPFPTLLAEGLLWEDQSTAGGIQSAGSVTLPEHPSDSLLSYFLLFTVNIQLKNTIQCLSSHCRPSPKKHHGEQTCNVTKGGKREQEKSLVWVSAEGSSLLGTTWLTSPQEVQLFPGESPGLSPDLPAPPLPPSPHLQLKAVPSPPVPGANILVPHHTDRIDREIGEAVSKFSLLT</sequence>
<feature type="compositionally biased region" description="Polar residues" evidence="1">
    <location>
        <begin position="31"/>
        <end position="41"/>
    </location>
</feature>
<feature type="compositionally biased region" description="Basic and acidic residues" evidence="1">
    <location>
        <begin position="1"/>
        <end position="30"/>
    </location>
</feature>
<accession>A0A8T2P3W4</accession>
<reference evidence="2" key="1">
    <citation type="thesis" date="2021" institute="BYU ScholarsArchive" country="Provo, UT, USA">
        <title>Applications of and Algorithms for Genome Assembly and Genomic Analyses with an Emphasis on Marine Teleosts.</title>
        <authorList>
            <person name="Pickett B.D."/>
        </authorList>
    </citation>
    <scope>NUCLEOTIDE SEQUENCE</scope>
    <source>
        <strain evidence="2">HI-2016</strain>
    </source>
</reference>
<gene>
    <name evidence="2" type="ORF">JZ751_006727</name>
</gene>
<feature type="region of interest" description="Disordered" evidence="1">
    <location>
        <begin position="162"/>
        <end position="190"/>
    </location>
</feature>
<feature type="compositionally biased region" description="Pro residues" evidence="1">
    <location>
        <begin position="172"/>
        <end position="181"/>
    </location>
</feature>
<organism evidence="2 3">
    <name type="scientific">Albula glossodonta</name>
    <name type="common">roundjaw bonefish</name>
    <dbReference type="NCBI Taxonomy" id="121402"/>
    <lineage>
        <taxon>Eukaryota</taxon>
        <taxon>Metazoa</taxon>
        <taxon>Chordata</taxon>
        <taxon>Craniata</taxon>
        <taxon>Vertebrata</taxon>
        <taxon>Euteleostomi</taxon>
        <taxon>Actinopterygii</taxon>
        <taxon>Neopterygii</taxon>
        <taxon>Teleostei</taxon>
        <taxon>Albuliformes</taxon>
        <taxon>Albulidae</taxon>
        <taxon>Albula</taxon>
    </lineage>
</organism>
<dbReference type="Proteomes" id="UP000824540">
    <property type="component" value="Unassembled WGS sequence"/>
</dbReference>
<dbReference type="EMBL" id="JAFBMS010000015">
    <property type="protein sequence ID" value="KAG9346416.1"/>
    <property type="molecule type" value="Genomic_DNA"/>
</dbReference>
<evidence type="ECO:0000313" key="3">
    <source>
        <dbReference type="Proteomes" id="UP000824540"/>
    </source>
</evidence>